<name>A0A9N9YQS2_9HYPO</name>
<evidence type="ECO:0000256" key="4">
    <source>
        <dbReference type="PROSITE-ProRule" id="PRU00023"/>
    </source>
</evidence>
<feature type="domain" description="GP-PDE" evidence="6">
    <location>
        <begin position="704"/>
        <end position="1041"/>
    </location>
</feature>
<dbReference type="SUPFAM" id="SSF48403">
    <property type="entry name" value="Ankyrin repeat"/>
    <property type="match status" value="1"/>
</dbReference>
<evidence type="ECO:0000256" key="3">
    <source>
        <dbReference type="ARBA" id="ARBA00023043"/>
    </source>
</evidence>
<dbReference type="InterPro" id="IPR017946">
    <property type="entry name" value="PLC-like_Pdiesterase_TIM-brl"/>
</dbReference>
<dbReference type="SUPFAM" id="SSF51695">
    <property type="entry name" value="PLC-like phosphodiesterases"/>
    <property type="match status" value="1"/>
</dbReference>
<organism evidence="7 8">
    <name type="scientific">Clonostachys rhizophaga</name>
    <dbReference type="NCBI Taxonomy" id="160324"/>
    <lineage>
        <taxon>Eukaryota</taxon>
        <taxon>Fungi</taxon>
        <taxon>Dikarya</taxon>
        <taxon>Ascomycota</taxon>
        <taxon>Pezizomycotina</taxon>
        <taxon>Sordariomycetes</taxon>
        <taxon>Hypocreomycetidae</taxon>
        <taxon>Hypocreales</taxon>
        <taxon>Bionectriaceae</taxon>
        <taxon>Clonostachys</taxon>
    </lineage>
</organism>
<dbReference type="PROSITE" id="PS50088">
    <property type="entry name" value="ANK_REPEAT"/>
    <property type="match status" value="2"/>
</dbReference>
<dbReference type="InterPro" id="IPR036770">
    <property type="entry name" value="Ankyrin_rpt-contain_sf"/>
</dbReference>
<dbReference type="GO" id="GO:0046475">
    <property type="term" value="P:glycerophospholipid catabolic process"/>
    <property type="evidence" value="ECO:0007669"/>
    <property type="project" value="TreeGrafter"/>
</dbReference>
<dbReference type="Gene3D" id="3.20.20.190">
    <property type="entry name" value="Phosphatidylinositol (PI) phosphodiesterase"/>
    <property type="match status" value="1"/>
</dbReference>
<dbReference type="PANTHER" id="PTHR22958">
    <property type="entry name" value="GLYCEROPHOSPHORYL DIESTER PHOSPHODIESTERASE"/>
    <property type="match status" value="1"/>
</dbReference>
<evidence type="ECO:0000259" key="5">
    <source>
        <dbReference type="PROSITE" id="PS51382"/>
    </source>
</evidence>
<keyword evidence="1" id="KW-0677">Repeat</keyword>
<dbReference type="PROSITE" id="PS50297">
    <property type="entry name" value="ANK_REP_REGION"/>
    <property type="match status" value="2"/>
</dbReference>
<dbReference type="PANTHER" id="PTHR22958:SF1">
    <property type="entry name" value="GLYCEROPHOSPHOCHOLINE PHOSPHODIESTERASE GPCPD1"/>
    <property type="match status" value="1"/>
</dbReference>
<accession>A0A9N9YQS2</accession>
<proteinExistence type="predicted"/>
<dbReference type="Gene3D" id="1.25.40.20">
    <property type="entry name" value="Ankyrin repeat-containing domain"/>
    <property type="match status" value="1"/>
</dbReference>
<comment type="caution">
    <text evidence="7">The sequence shown here is derived from an EMBL/GenBank/DDBJ whole genome shotgun (WGS) entry which is preliminary data.</text>
</comment>
<dbReference type="PROSITE" id="PS51704">
    <property type="entry name" value="GP_PDE"/>
    <property type="match status" value="1"/>
</dbReference>
<dbReference type="Proteomes" id="UP000696573">
    <property type="component" value="Unassembled WGS sequence"/>
</dbReference>
<evidence type="ECO:0000256" key="2">
    <source>
        <dbReference type="ARBA" id="ARBA00022801"/>
    </source>
</evidence>
<dbReference type="PROSITE" id="PS50007">
    <property type="entry name" value="PIPLC_X_DOMAIN"/>
    <property type="match status" value="1"/>
</dbReference>
<evidence type="ECO:0000313" key="7">
    <source>
        <dbReference type="EMBL" id="CAH0033125.1"/>
    </source>
</evidence>
<dbReference type="InterPro" id="IPR051578">
    <property type="entry name" value="GDPD"/>
</dbReference>
<dbReference type="Pfam" id="PF25329">
    <property type="entry name" value="C2_GDE1"/>
    <property type="match status" value="1"/>
</dbReference>
<feature type="domain" description="SPX" evidence="5">
    <location>
        <begin position="1"/>
        <end position="140"/>
    </location>
</feature>
<dbReference type="Pfam" id="PF12796">
    <property type="entry name" value="Ank_2"/>
    <property type="match status" value="2"/>
</dbReference>
<protein>
    <recommendedName>
        <fullName evidence="9">Glycerophosphodiester phosphodiesterase GDE1</fullName>
    </recommendedName>
</protein>
<keyword evidence="3 4" id="KW-0040">ANK repeat</keyword>
<dbReference type="GO" id="GO:0047389">
    <property type="term" value="F:glycerophosphocholine phosphodiesterase activity"/>
    <property type="evidence" value="ECO:0007669"/>
    <property type="project" value="TreeGrafter"/>
</dbReference>
<evidence type="ECO:0008006" key="9">
    <source>
        <dbReference type="Google" id="ProtNLM"/>
    </source>
</evidence>
<sequence length="1046" mass="115947">MRFGSSLHLRRVPAWTESYVDYNRLKALVDAEGLLPELGEAIRFELRIVDRFLVLYNKQIETQFLALQQRWGIRIGHRVLHDCQGVSCTELQDIKVSLLEIADHIAKSESYFRVNQDAVSRILDKAAIKYTNAEVTDIDANFKHPRKGRSALLEVNVTLQHVQEALQKTAEANGESPSRSLLLEQQSGLDRFPHRFLPDILRCLHNDDAEKLEQALSQHFPDSSEVRQPALVCLVQVAIVYGSSSCQMKLLKSLRSNSVKQHSLAPPDYLQRIIQRLSRADPPLDSSSAMTSFGQILKLLHPTQLDLLHNRDGMGRFPLHYAALSGFDGVCREIISTMQGSASVIQMSKLCLSPDKFNLTPLDYAVQRGYAAVVALLLEVCETPDCLGNPQSTGMTDLLNTAIASRSLDVARLLIQKGWGVRFVGKFGNTVLHTVAEQGLADLVRDIVALGVDVDARERVRGWTAITIASVQGHHAVVEALIQSGARAEIPDYRRWLAKDHAAYRGHMKVVEAIKSNGSSKLYSKSHQRLGAVNILPERSASESVIFIHLGTLDLWKGTTPSVDIAPYKRRTSPLQVHDTSLELSISLAGSDQKKTVLLPYLLENSDRPWCFTTNEPHNAAVVLKVSNLADKTSIGTGVALVGSLTASLGSKRDTLIRDYNVPLVSDKFGHVGSVVITVVIARPYNGAYSPPRTSQILALEKSSRLGGHRAGNGQNARSGSLQIGENTIKSFLTAKELGADVVELDVQLTKDNVPVIYHDFLVAEKGSDAPVHTLTYKQFMAISDAQTSSTWHEEPRKRLPWDERKRPLALRNTRRMSLCAPLDSATDALTDHMKNTLNYPGYKPNLRHHSIHEPFITLEELFCGLPEDIPLDIKLNEKVTEMYPEYPMLYEAADFQMDNYATEINVFLDTILSVTYARAGNRRIIFTSFSPEICMVLAVKQQVYPILFLNDSSNWPTGDMRATSLQTAMRLAHRFGLHGVAMSSEPFVHSPGTVGLARGQGLYTASYGPLNDEGASVEIQTKAGVDLIIVNKVKLMRQFVDGAKP</sequence>
<dbReference type="InterPro" id="IPR004331">
    <property type="entry name" value="SPX_dom"/>
</dbReference>
<feature type="repeat" description="ANK" evidence="4">
    <location>
        <begin position="427"/>
        <end position="459"/>
    </location>
</feature>
<keyword evidence="8" id="KW-1185">Reference proteome</keyword>
<gene>
    <name evidence="7" type="ORF">CRHIZ90672A_00017427</name>
</gene>
<dbReference type="InterPro" id="IPR002110">
    <property type="entry name" value="Ankyrin_rpt"/>
</dbReference>
<dbReference type="InterPro" id="IPR030395">
    <property type="entry name" value="GP_PDE_dom"/>
</dbReference>
<evidence type="ECO:0000259" key="6">
    <source>
        <dbReference type="PROSITE" id="PS51704"/>
    </source>
</evidence>
<keyword evidence="2" id="KW-0378">Hydrolase</keyword>
<dbReference type="PROSITE" id="PS51382">
    <property type="entry name" value="SPX"/>
    <property type="match status" value="1"/>
</dbReference>
<dbReference type="SMART" id="SM00248">
    <property type="entry name" value="ANK"/>
    <property type="match status" value="6"/>
</dbReference>
<dbReference type="InterPro" id="IPR057506">
    <property type="entry name" value="C2_GPCPD1"/>
</dbReference>
<evidence type="ECO:0000256" key="1">
    <source>
        <dbReference type="ARBA" id="ARBA00022737"/>
    </source>
</evidence>
<feature type="repeat" description="ANK" evidence="4">
    <location>
        <begin position="461"/>
        <end position="493"/>
    </location>
</feature>
<dbReference type="OrthoDB" id="197419at2759"/>
<dbReference type="EMBL" id="CABFNQ020000746">
    <property type="protein sequence ID" value="CAH0033125.1"/>
    <property type="molecule type" value="Genomic_DNA"/>
</dbReference>
<dbReference type="Pfam" id="PF03009">
    <property type="entry name" value="GDPD"/>
    <property type="match status" value="1"/>
</dbReference>
<dbReference type="AlphaFoldDB" id="A0A9N9YQS2"/>
<evidence type="ECO:0000313" key="8">
    <source>
        <dbReference type="Proteomes" id="UP000696573"/>
    </source>
</evidence>
<reference evidence="7" key="1">
    <citation type="submission" date="2021-10" db="EMBL/GenBank/DDBJ databases">
        <authorList>
            <person name="Piombo E."/>
        </authorList>
    </citation>
    <scope>NUCLEOTIDE SEQUENCE</scope>
</reference>
<dbReference type="CDD" id="cd14447">
    <property type="entry name" value="SPX"/>
    <property type="match status" value="1"/>
</dbReference>